<evidence type="ECO:0000313" key="3">
    <source>
        <dbReference type="Proteomes" id="UP001595851"/>
    </source>
</evidence>
<proteinExistence type="predicted"/>
<dbReference type="Proteomes" id="UP001595851">
    <property type="component" value="Unassembled WGS sequence"/>
</dbReference>
<name>A0ABV8G1Z3_9ACTN</name>
<keyword evidence="3" id="KW-1185">Reference proteome</keyword>
<evidence type="ECO:0000256" key="1">
    <source>
        <dbReference type="SAM" id="SignalP"/>
    </source>
</evidence>
<protein>
    <submittedName>
        <fullName evidence="2">DUF6289 family protein</fullName>
    </submittedName>
</protein>
<dbReference type="RefSeq" id="WP_379527178.1">
    <property type="nucleotide sequence ID" value="NZ_JBHSBI010000003.1"/>
</dbReference>
<gene>
    <name evidence="2" type="ORF">ACFOY2_07385</name>
</gene>
<dbReference type="EMBL" id="JBHSBI010000003">
    <property type="protein sequence ID" value="MFC4007035.1"/>
    <property type="molecule type" value="Genomic_DNA"/>
</dbReference>
<dbReference type="InterPro" id="IPR046256">
    <property type="entry name" value="DUF6289"/>
</dbReference>
<sequence>MRATLAIVFAAAGIALLPAPAQASFCQPNYSCTSTYYSDASKTEVVGRYSVDCRGTVSETGTRTPYSTYNAYLCGHGVG</sequence>
<reference evidence="3" key="1">
    <citation type="journal article" date="2019" name="Int. J. Syst. Evol. Microbiol.">
        <title>The Global Catalogue of Microorganisms (GCM) 10K type strain sequencing project: providing services to taxonomists for standard genome sequencing and annotation.</title>
        <authorList>
            <consortium name="The Broad Institute Genomics Platform"/>
            <consortium name="The Broad Institute Genome Sequencing Center for Infectious Disease"/>
            <person name="Wu L."/>
            <person name="Ma J."/>
        </authorList>
    </citation>
    <scope>NUCLEOTIDE SEQUENCE [LARGE SCALE GENOMIC DNA]</scope>
    <source>
        <strain evidence="3">TBRC 1276</strain>
    </source>
</reference>
<feature type="signal peptide" evidence="1">
    <location>
        <begin position="1"/>
        <end position="23"/>
    </location>
</feature>
<accession>A0ABV8G1Z3</accession>
<dbReference type="Pfam" id="PF19806">
    <property type="entry name" value="DUF6289"/>
    <property type="match status" value="1"/>
</dbReference>
<organism evidence="2 3">
    <name type="scientific">Nonomuraea purpurea</name>
    <dbReference type="NCBI Taxonomy" id="1849276"/>
    <lineage>
        <taxon>Bacteria</taxon>
        <taxon>Bacillati</taxon>
        <taxon>Actinomycetota</taxon>
        <taxon>Actinomycetes</taxon>
        <taxon>Streptosporangiales</taxon>
        <taxon>Streptosporangiaceae</taxon>
        <taxon>Nonomuraea</taxon>
    </lineage>
</organism>
<feature type="chain" id="PRO_5045691653" evidence="1">
    <location>
        <begin position="24"/>
        <end position="79"/>
    </location>
</feature>
<comment type="caution">
    <text evidence="2">The sequence shown here is derived from an EMBL/GenBank/DDBJ whole genome shotgun (WGS) entry which is preliminary data.</text>
</comment>
<evidence type="ECO:0000313" key="2">
    <source>
        <dbReference type="EMBL" id="MFC4007035.1"/>
    </source>
</evidence>
<keyword evidence="1" id="KW-0732">Signal</keyword>